<dbReference type="PANTHER" id="PTHR32208">
    <property type="entry name" value="SECRETED PROTEIN-RELATED"/>
    <property type="match status" value="1"/>
</dbReference>
<keyword evidence="5" id="KW-1185">Reference proteome</keyword>
<dbReference type="Pfam" id="PF09118">
    <property type="entry name" value="GO-like_E_set"/>
    <property type="match status" value="1"/>
</dbReference>
<dbReference type="InterPro" id="IPR013783">
    <property type="entry name" value="Ig-like_fold"/>
</dbReference>
<proteinExistence type="predicted"/>
<dbReference type="SUPFAM" id="SSF50965">
    <property type="entry name" value="Galactose oxidase, central domain"/>
    <property type="match status" value="1"/>
</dbReference>
<sequence length="633" mass="68573">MESCKIEVLSMKDYKPNIDHLYPPDSQSATPQKSVAPRHGAYKYSSHEVNNISHRPSRMRPLTFLSSCLLIITFLFSESYAASTPRAKGEWDFVRNGTTGITASQSIVVSPTLILMFDRVLGDPLQIDGHQAWVELWNLETNTGFAVNAITDTFCASGSFLSNGTMVSVGGTEVEFPPNVTTPPDGDGRMGLRLFEPCTDPTGRSCTLFEDPATLHTATYRWYPSSLRIFDGSLMILGGSSAIVQFYNIIPENSFEFFPPKDNGQIRPSPFLEQALPSNLFPRGFALPDGKVFVVANNISMIYDIEAQTETMLPPLPNNIHVTNPKDGTATLLPLSPPDYIPEVLVCGGSNTSDAISSFNLTSQDPASDQCTRMTLTPEGIEKGWIVEKMPMGRVMPEMVLMPNGQVLIINGGATGYAAYLSVSDTNGTDGSNADHPVFTPVLYTPDDALGSRFSSKGLPTTDIARLYHSSVTLTPSGNIFLAGSNPHGGVFTNGSQIFNTDFRVEFLNPPYMSVERPTVSGIPHKIAFNDKVTLSIDIPKGLDTGDIKVALMDLGFSSHAFHSSSRLVFMEAELSKDSRSLTITTPPNNRVYPPGPGYIFVTVDNVTSKGTQVMVGNGASPPVEDQGVPLQA</sequence>
<dbReference type="InterPro" id="IPR037293">
    <property type="entry name" value="Gal_Oxidase_central_sf"/>
</dbReference>
<dbReference type="EMBL" id="KN834780">
    <property type="protein sequence ID" value="KIK59300.1"/>
    <property type="molecule type" value="Genomic_DNA"/>
</dbReference>
<evidence type="ECO:0000256" key="1">
    <source>
        <dbReference type="ARBA" id="ARBA00022729"/>
    </source>
</evidence>
<feature type="domain" description="Glyoxal oxidase N-terminal" evidence="2">
    <location>
        <begin position="136"/>
        <end position="512"/>
    </location>
</feature>
<organism evidence="4 5">
    <name type="scientific">Collybiopsis luxurians FD-317 M1</name>
    <dbReference type="NCBI Taxonomy" id="944289"/>
    <lineage>
        <taxon>Eukaryota</taxon>
        <taxon>Fungi</taxon>
        <taxon>Dikarya</taxon>
        <taxon>Basidiomycota</taxon>
        <taxon>Agaricomycotina</taxon>
        <taxon>Agaricomycetes</taxon>
        <taxon>Agaricomycetidae</taxon>
        <taxon>Agaricales</taxon>
        <taxon>Marasmiineae</taxon>
        <taxon>Omphalotaceae</taxon>
        <taxon>Collybiopsis</taxon>
        <taxon>Collybiopsis luxurians</taxon>
    </lineage>
</organism>
<dbReference type="OrthoDB" id="2019572at2759"/>
<evidence type="ECO:0000259" key="3">
    <source>
        <dbReference type="Pfam" id="PF09118"/>
    </source>
</evidence>
<keyword evidence="1" id="KW-0732">Signal</keyword>
<dbReference type="Proteomes" id="UP000053593">
    <property type="component" value="Unassembled WGS sequence"/>
</dbReference>
<dbReference type="PANTHER" id="PTHR32208:SF96">
    <property type="entry name" value="GLYOXAL OXIDASE"/>
    <property type="match status" value="1"/>
</dbReference>
<dbReference type="Gene3D" id="2.60.40.10">
    <property type="entry name" value="Immunoglobulins"/>
    <property type="match status" value="1"/>
</dbReference>
<evidence type="ECO:0000259" key="2">
    <source>
        <dbReference type="Pfam" id="PF07250"/>
    </source>
</evidence>
<dbReference type="InterPro" id="IPR009880">
    <property type="entry name" value="Glyoxal_oxidase_N"/>
</dbReference>
<dbReference type="Pfam" id="PF07250">
    <property type="entry name" value="Glyoxal_oxid_N"/>
    <property type="match status" value="1"/>
</dbReference>
<dbReference type="HOGENOM" id="CLU_009630_2_1_1"/>
<feature type="domain" description="Galactose oxidase-like Early set" evidence="3">
    <location>
        <begin position="517"/>
        <end position="616"/>
    </location>
</feature>
<dbReference type="InterPro" id="IPR011043">
    <property type="entry name" value="Gal_Oxase/kelch_b-propeller"/>
</dbReference>
<dbReference type="InterPro" id="IPR014756">
    <property type="entry name" value="Ig_E-set"/>
</dbReference>
<accession>A0A0D0B755</accession>
<gene>
    <name evidence="4" type="ORF">GYMLUDRAFT_676573</name>
</gene>
<dbReference type="Gene3D" id="2.130.10.80">
    <property type="entry name" value="Galactose oxidase/kelch, beta-propeller"/>
    <property type="match status" value="1"/>
</dbReference>
<dbReference type="AlphaFoldDB" id="A0A0D0B755"/>
<dbReference type="InterPro" id="IPR015202">
    <property type="entry name" value="GO-like_E_set"/>
</dbReference>
<evidence type="ECO:0000313" key="5">
    <source>
        <dbReference type="Proteomes" id="UP000053593"/>
    </source>
</evidence>
<dbReference type="SUPFAM" id="SSF81296">
    <property type="entry name" value="E set domains"/>
    <property type="match status" value="1"/>
</dbReference>
<evidence type="ECO:0008006" key="6">
    <source>
        <dbReference type="Google" id="ProtNLM"/>
    </source>
</evidence>
<name>A0A0D0B755_9AGAR</name>
<evidence type="ECO:0000313" key="4">
    <source>
        <dbReference type="EMBL" id="KIK59300.1"/>
    </source>
</evidence>
<protein>
    <recommendedName>
        <fullName evidence="6">Glyoxal oxidase</fullName>
    </recommendedName>
</protein>
<reference evidence="4 5" key="1">
    <citation type="submission" date="2014-04" db="EMBL/GenBank/DDBJ databases">
        <title>Evolutionary Origins and Diversification of the Mycorrhizal Mutualists.</title>
        <authorList>
            <consortium name="DOE Joint Genome Institute"/>
            <consortium name="Mycorrhizal Genomics Consortium"/>
            <person name="Kohler A."/>
            <person name="Kuo A."/>
            <person name="Nagy L.G."/>
            <person name="Floudas D."/>
            <person name="Copeland A."/>
            <person name="Barry K.W."/>
            <person name="Cichocki N."/>
            <person name="Veneault-Fourrey C."/>
            <person name="LaButti K."/>
            <person name="Lindquist E.A."/>
            <person name="Lipzen A."/>
            <person name="Lundell T."/>
            <person name="Morin E."/>
            <person name="Murat C."/>
            <person name="Riley R."/>
            <person name="Ohm R."/>
            <person name="Sun H."/>
            <person name="Tunlid A."/>
            <person name="Henrissat B."/>
            <person name="Grigoriev I.V."/>
            <person name="Hibbett D.S."/>
            <person name="Martin F."/>
        </authorList>
    </citation>
    <scope>NUCLEOTIDE SEQUENCE [LARGE SCALE GENOMIC DNA]</scope>
    <source>
        <strain evidence="4 5">FD-317 M1</strain>
    </source>
</reference>